<organism evidence="2 3">
    <name type="scientific">Dreissena polymorpha</name>
    <name type="common">Zebra mussel</name>
    <name type="synonym">Mytilus polymorpha</name>
    <dbReference type="NCBI Taxonomy" id="45954"/>
    <lineage>
        <taxon>Eukaryota</taxon>
        <taxon>Metazoa</taxon>
        <taxon>Spiralia</taxon>
        <taxon>Lophotrochozoa</taxon>
        <taxon>Mollusca</taxon>
        <taxon>Bivalvia</taxon>
        <taxon>Autobranchia</taxon>
        <taxon>Heteroconchia</taxon>
        <taxon>Euheterodonta</taxon>
        <taxon>Imparidentia</taxon>
        <taxon>Neoheterodontei</taxon>
        <taxon>Myida</taxon>
        <taxon>Dreissenoidea</taxon>
        <taxon>Dreissenidae</taxon>
        <taxon>Dreissena</taxon>
    </lineage>
</organism>
<keyword evidence="3" id="KW-1185">Reference proteome</keyword>
<evidence type="ECO:0000313" key="3">
    <source>
        <dbReference type="Proteomes" id="UP000828390"/>
    </source>
</evidence>
<keyword evidence="1" id="KW-0732">Signal</keyword>
<name>A0A9D4FXG7_DREPO</name>
<reference evidence="2" key="2">
    <citation type="submission" date="2020-11" db="EMBL/GenBank/DDBJ databases">
        <authorList>
            <person name="McCartney M.A."/>
            <person name="Auch B."/>
            <person name="Kono T."/>
            <person name="Mallez S."/>
            <person name="Becker A."/>
            <person name="Gohl D.M."/>
            <person name="Silverstein K.A.T."/>
            <person name="Koren S."/>
            <person name="Bechman K.B."/>
            <person name="Herman A."/>
            <person name="Abrahante J.E."/>
            <person name="Garbe J."/>
        </authorList>
    </citation>
    <scope>NUCLEOTIDE SEQUENCE</scope>
    <source>
        <strain evidence="2">Duluth1</strain>
        <tissue evidence="2">Whole animal</tissue>
    </source>
</reference>
<feature type="chain" id="PRO_5039218442" description="Secreted protein" evidence="1">
    <location>
        <begin position="22"/>
        <end position="231"/>
    </location>
</feature>
<gene>
    <name evidence="2" type="ORF">DPMN_134508</name>
</gene>
<protein>
    <recommendedName>
        <fullName evidence="4">Secreted protein</fullName>
    </recommendedName>
</protein>
<reference evidence="2" key="1">
    <citation type="journal article" date="2019" name="bioRxiv">
        <title>The Genome of the Zebra Mussel, Dreissena polymorpha: A Resource for Invasive Species Research.</title>
        <authorList>
            <person name="McCartney M.A."/>
            <person name="Auch B."/>
            <person name="Kono T."/>
            <person name="Mallez S."/>
            <person name="Zhang Y."/>
            <person name="Obille A."/>
            <person name="Becker A."/>
            <person name="Abrahante J.E."/>
            <person name="Garbe J."/>
            <person name="Badalamenti J.P."/>
            <person name="Herman A."/>
            <person name="Mangelson H."/>
            <person name="Liachko I."/>
            <person name="Sullivan S."/>
            <person name="Sone E.D."/>
            <person name="Koren S."/>
            <person name="Silverstein K.A.T."/>
            <person name="Beckman K.B."/>
            <person name="Gohl D.M."/>
        </authorList>
    </citation>
    <scope>NUCLEOTIDE SEQUENCE</scope>
    <source>
        <strain evidence="2">Duluth1</strain>
        <tissue evidence="2">Whole animal</tissue>
    </source>
</reference>
<dbReference type="SUPFAM" id="SSF49777">
    <property type="entry name" value="PEBP-like"/>
    <property type="match status" value="1"/>
</dbReference>
<dbReference type="AlphaFoldDB" id="A0A9D4FXG7"/>
<sequence length="231" mass="26153">MTLKIWIFPVIVATSVATVLASPCSMQNRTSNLLNCITGIKTRFMDNDAFWFGSQYATRCPLKGASYDPKCTNLRPDTADSFGTRFFQSSAIDSLDRYLSVRFESIGRNYTGCGTTFTWDGKERVNIDVDPLSDDVETPWFVRNTPNITWSSNATDYYTLIVYDAGYMICHGLYVNVRGNDLSSGQVVKEYHGPKRSFILQNPYIFLLFKHSQPVNVTAELKNVILNPNWS</sequence>
<dbReference type="Proteomes" id="UP000828390">
    <property type="component" value="Unassembled WGS sequence"/>
</dbReference>
<dbReference type="InterPro" id="IPR036610">
    <property type="entry name" value="PEBP-like_sf"/>
</dbReference>
<dbReference type="Gene3D" id="3.90.280.10">
    <property type="entry name" value="PEBP-like"/>
    <property type="match status" value="1"/>
</dbReference>
<dbReference type="OrthoDB" id="2506647at2759"/>
<evidence type="ECO:0000256" key="1">
    <source>
        <dbReference type="SAM" id="SignalP"/>
    </source>
</evidence>
<accession>A0A9D4FXG7</accession>
<dbReference type="EMBL" id="JAIWYP010000006">
    <property type="protein sequence ID" value="KAH3806191.1"/>
    <property type="molecule type" value="Genomic_DNA"/>
</dbReference>
<feature type="signal peptide" evidence="1">
    <location>
        <begin position="1"/>
        <end position="21"/>
    </location>
</feature>
<evidence type="ECO:0000313" key="2">
    <source>
        <dbReference type="EMBL" id="KAH3806191.1"/>
    </source>
</evidence>
<evidence type="ECO:0008006" key="4">
    <source>
        <dbReference type="Google" id="ProtNLM"/>
    </source>
</evidence>
<comment type="caution">
    <text evidence="2">The sequence shown here is derived from an EMBL/GenBank/DDBJ whole genome shotgun (WGS) entry which is preliminary data.</text>
</comment>
<proteinExistence type="predicted"/>